<dbReference type="Proteomes" id="UP000005439">
    <property type="component" value="Chromosome"/>
</dbReference>
<gene>
    <name evidence="2" type="ordered locus">Sulac_0939</name>
</gene>
<dbReference type="KEGG" id="sap:Sulac_0939"/>
<feature type="domain" description="PucR C-terminal helix-turn-helix" evidence="1">
    <location>
        <begin position="306"/>
        <end position="363"/>
    </location>
</feature>
<dbReference type="STRING" id="679936.Sulac_0939"/>
<dbReference type="InterPro" id="IPR051448">
    <property type="entry name" value="CdaR-like_regulators"/>
</dbReference>
<dbReference type="InterPro" id="IPR025736">
    <property type="entry name" value="PucR_C-HTH_dom"/>
</dbReference>
<proteinExistence type="predicted"/>
<evidence type="ECO:0000313" key="3">
    <source>
        <dbReference type="Proteomes" id="UP000005439"/>
    </source>
</evidence>
<dbReference type="InterPro" id="IPR042070">
    <property type="entry name" value="PucR_C-HTH_sf"/>
</dbReference>
<protein>
    <submittedName>
        <fullName evidence="2">Transcriptional regulator, PucR family</fullName>
    </submittedName>
</protein>
<dbReference type="PANTHER" id="PTHR33744">
    <property type="entry name" value="CARBOHYDRATE DIACID REGULATOR"/>
    <property type="match status" value="1"/>
</dbReference>
<sequence>MSRVNNVGTPAADAWQRLINEANSRGHRLITALRSLQSRWARQLGTPYEIRDTYGVRVIAEGDLPSRALTYVLPLRHDDRVFASVMTPSRVEPVTSADFHWLALELALILTELQEWAETEAERRGEKLRMLEEQGLTADVLELLTLCGFRSEGPFAVAGVQLASGPRFQAMEVLRRYWIAHRWRYQQGFPWIAYRPNGMMIIQFGESSGEMTRRLTVDLVGWRRYRPDLSVRAYVAEARTVNQLPMTIRDVETILDFGERFHLTGLLNSRVDRQWVRFLVDLKPDQLEKLVRETLGALLDPVHHELLETLAGYLDANQSLAAKAQKLYVHPNTVWYRVRRAEQLLGVHLKETEQLSRIWVALQGYYLLSGR</sequence>
<keyword evidence="3" id="KW-1185">Reference proteome</keyword>
<dbReference type="Gene3D" id="1.10.10.2840">
    <property type="entry name" value="PucR C-terminal helix-turn-helix domain"/>
    <property type="match status" value="1"/>
</dbReference>
<dbReference type="Pfam" id="PF13556">
    <property type="entry name" value="HTH_30"/>
    <property type="match status" value="1"/>
</dbReference>
<name>G8TSR4_SULAD</name>
<dbReference type="EMBL" id="CP003179">
    <property type="protein sequence ID" value="AEW04441.1"/>
    <property type="molecule type" value="Genomic_DNA"/>
</dbReference>
<reference evidence="3" key="1">
    <citation type="submission" date="2011-12" db="EMBL/GenBank/DDBJ databases">
        <title>The complete genome of chromosome of Sulfobacillus acidophilus DSM 10332.</title>
        <authorList>
            <person name="Lucas S."/>
            <person name="Han J."/>
            <person name="Lapidus A."/>
            <person name="Bruce D."/>
            <person name="Goodwin L."/>
            <person name="Pitluck S."/>
            <person name="Peters L."/>
            <person name="Kyrpides N."/>
            <person name="Mavromatis K."/>
            <person name="Ivanova N."/>
            <person name="Mikhailova N."/>
            <person name="Chertkov O."/>
            <person name="Saunders E."/>
            <person name="Detter J.C."/>
            <person name="Tapia R."/>
            <person name="Han C."/>
            <person name="Land M."/>
            <person name="Hauser L."/>
            <person name="Markowitz V."/>
            <person name="Cheng J.-F."/>
            <person name="Hugenholtz P."/>
            <person name="Woyke T."/>
            <person name="Wu D."/>
            <person name="Pukall R."/>
            <person name="Gehrich-Schroeter G."/>
            <person name="Schneider S."/>
            <person name="Klenk H.-P."/>
            <person name="Eisen J.A."/>
        </authorList>
    </citation>
    <scope>NUCLEOTIDE SEQUENCE [LARGE SCALE GENOMIC DNA]</scope>
    <source>
        <strain evidence="3">ATCC 700253 / DSM 10332 / NAL</strain>
    </source>
</reference>
<dbReference type="PATRIC" id="fig|679936.5.peg.993"/>
<accession>G8TSR4</accession>
<evidence type="ECO:0000259" key="1">
    <source>
        <dbReference type="Pfam" id="PF13556"/>
    </source>
</evidence>
<dbReference type="AlphaFoldDB" id="G8TSR4"/>
<dbReference type="HOGENOM" id="CLU_063462_0_0_9"/>
<evidence type="ECO:0000313" key="2">
    <source>
        <dbReference type="EMBL" id="AEW04441.1"/>
    </source>
</evidence>
<organism evidence="2 3">
    <name type="scientific">Sulfobacillus acidophilus (strain ATCC 700253 / DSM 10332 / NAL)</name>
    <dbReference type="NCBI Taxonomy" id="679936"/>
    <lineage>
        <taxon>Bacteria</taxon>
        <taxon>Bacillati</taxon>
        <taxon>Bacillota</taxon>
        <taxon>Clostridia</taxon>
        <taxon>Eubacteriales</taxon>
        <taxon>Clostridiales Family XVII. Incertae Sedis</taxon>
        <taxon>Sulfobacillus</taxon>
    </lineage>
</organism>
<reference evidence="2 3" key="2">
    <citation type="journal article" date="2012" name="Stand. Genomic Sci.">
        <title>Complete genome sequence of the moderately thermophilic mineral-sulfide-oxidizing firmicute Sulfobacillus acidophilus type strain (NAL(T)).</title>
        <authorList>
            <person name="Anderson I."/>
            <person name="Chertkov O."/>
            <person name="Chen A."/>
            <person name="Saunders E."/>
            <person name="Lapidus A."/>
            <person name="Nolan M."/>
            <person name="Lucas S."/>
            <person name="Hammon N."/>
            <person name="Deshpande S."/>
            <person name="Cheng J.F."/>
            <person name="Han C."/>
            <person name="Tapia R."/>
            <person name="Goodwin L.A."/>
            <person name="Pitluck S."/>
            <person name="Liolios K."/>
            <person name="Pagani I."/>
            <person name="Ivanova N."/>
            <person name="Mikhailova N."/>
            <person name="Pati A."/>
            <person name="Palaniappan K."/>
            <person name="Land M."/>
            <person name="Pan C."/>
            <person name="Rohde M."/>
            <person name="Pukall R."/>
            <person name="Goker M."/>
            <person name="Detter J.C."/>
            <person name="Woyke T."/>
            <person name="Bristow J."/>
            <person name="Eisen J.A."/>
            <person name="Markowitz V."/>
            <person name="Hugenholtz P."/>
            <person name="Kyrpides N.C."/>
            <person name="Klenk H.P."/>
            <person name="Mavromatis K."/>
        </authorList>
    </citation>
    <scope>NUCLEOTIDE SEQUENCE [LARGE SCALE GENOMIC DNA]</scope>
    <source>
        <strain evidence="3">ATCC 700253 / DSM 10332 / NAL</strain>
    </source>
</reference>